<sequence>MARLIILHTFACYYRYRKNLLLKYLRNIFSFFIFSHSNDADSYVFQLLRRTERLTIIYQVVRHGLSQIKPVTANSFSYRQLNRWDWIIGITCLINWVRVLILICDDSESVAIYLGDPLFRNKDRRPLFIWCLIILSIIVIFREWILTLGYKGNLEILHDWNICLNGFTSINLKMDNINCKRLRTTIILVSIFAYYTMLVGPLFLSMLIIAPLLTNPWMYKIPKLFISSFIWSCSVIFSCSVLLNGIVGFSWYLVCSLSFHLFRLTSLLSMANLLNRSTGTINVDREVKLLCLLATGRLNSFELTVKKLRYVSLYYVFVFAFSADAYIFLGGIVRVYNDILANLLAILGMIILSGIGGFAIAFGSFISKLENLTIKLHQLSCKNKLSLGTATKILELMDRAAGPYNGFKIGDFVTLEKRFFILFIVENISLLMLFTVNIGPLIK</sequence>
<feature type="transmembrane region" description="Helical" evidence="1">
    <location>
        <begin position="339"/>
        <end position="366"/>
    </location>
</feature>
<protein>
    <recommendedName>
        <fullName evidence="4">Gustatory receptor</fullName>
    </recommendedName>
</protein>
<reference evidence="3" key="1">
    <citation type="submission" date="2011-08" db="EMBL/GenBank/DDBJ databases">
        <authorList>
            <person name="Rombauts S."/>
        </authorList>
    </citation>
    <scope>NUCLEOTIDE SEQUENCE</scope>
    <source>
        <strain evidence="3">London</strain>
    </source>
</reference>
<feature type="transmembrane region" description="Helical" evidence="1">
    <location>
        <begin position="224"/>
        <end position="243"/>
    </location>
</feature>
<evidence type="ECO:0000256" key="1">
    <source>
        <dbReference type="SAM" id="Phobius"/>
    </source>
</evidence>
<keyword evidence="3" id="KW-1185">Reference proteome</keyword>
<dbReference type="EnsemblMetazoa" id="tetur17g04220.1">
    <property type="protein sequence ID" value="tetur17g04220.1"/>
    <property type="gene ID" value="tetur17g04220"/>
</dbReference>
<feature type="transmembrane region" description="Helical" evidence="1">
    <location>
        <begin position="313"/>
        <end position="333"/>
    </location>
</feature>
<proteinExistence type="predicted"/>
<accession>A0A158P5A3</accession>
<organism evidence="2 3">
    <name type="scientific">Tetranychus urticae</name>
    <name type="common">Two-spotted spider mite</name>
    <dbReference type="NCBI Taxonomy" id="32264"/>
    <lineage>
        <taxon>Eukaryota</taxon>
        <taxon>Metazoa</taxon>
        <taxon>Ecdysozoa</taxon>
        <taxon>Arthropoda</taxon>
        <taxon>Chelicerata</taxon>
        <taxon>Arachnida</taxon>
        <taxon>Acari</taxon>
        <taxon>Acariformes</taxon>
        <taxon>Trombidiformes</taxon>
        <taxon>Prostigmata</taxon>
        <taxon>Eleutherengona</taxon>
        <taxon>Raphignathae</taxon>
        <taxon>Tetranychoidea</taxon>
        <taxon>Tetranychidae</taxon>
        <taxon>Tetranychus</taxon>
    </lineage>
</organism>
<dbReference type="Proteomes" id="UP000015104">
    <property type="component" value="Unassembled WGS sequence"/>
</dbReference>
<evidence type="ECO:0000313" key="3">
    <source>
        <dbReference type="Proteomes" id="UP000015104"/>
    </source>
</evidence>
<evidence type="ECO:0008006" key="4">
    <source>
        <dbReference type="Google" id="ProtNLM"/>
    </source>
</evidence>
<keyword evidence="1" id="KW-1133">Transmembrane helix</keyword>
<feature type="transmembrane region" description="Helical" evidence="1">
    <location>
        <begin position="419"/>
        <end position="442"/>
    </location>
</feature>
<dbReference type="AlphaFoldDB" id="A0A158P5A3"/>
<evidence type="ECO:0000313" key="2">
    <source>
        <dbReference type="EnsemblMetazoa" id="tetur17g04220.1"/>
    </source>
</evidence>
<feature type="transmembrane region" description="Helical" evidence="1">
    <location>
        <begin position="186"/>
        <end position="212"/>
    </location>
</feature>
<keyword evidence="1" id="KW-0472">Membrane</keyword>
<keyword evidence="1" id="KW-0812">Transmembrane</keyword>
<feature type="transmembrane region" description="Helical" evidence="1">
    <location>
        <begin position="127"/>
        <end position="145"/>
    </location>
</feature>
<name>A0A158P5A3_TETUR</name>
<dbReference type="EMBL" id="CAEY01000318">
    <property type="status" value="NOT_ANNOTATED_CDS"/>
    <property type="molecule type" value="Genomic_DNA"/>
</dbReference>
<reference evidence="2" key="2">
    <citation type="submission" date="2016-04" db="UniProtKB">
        <authorList>
            <consortium name="EnsemblMetazoa"/>
        </authorList>
    </citation>
    <scope>IDENTIFICATION</scope>
</reference>